<dbReference type="AlphaFoldDB" id="A0A1I3JZJ9"/>
<sequence length="111" mass="10863">MWSMGLGKHYARAEDGAVTVDMIGLIAVAALVAIGAVSSISSGALDFSDALSEHIAAIEGSSFSDAIPDDFNGAGDSEVVGNPGNDDAVGEAGETPDGSGTWGSGSTGKSS</sequence>
<evidence type="ECO:0008006" key="5">
    <source>
        <dbReference type="Google" id="ProtNLM"/>
    </source>
</evidence>
<protein>
    <recommendedName>
        <fullName evidence="5">Flp pilus assembly protein, pilin Flp</fullName>
    </recommendedName>
</protein>
<accession>A0A1I3JZJ9</accession>
<proteinExistence type="predicted"/>
<dbReference type="EMBL" id="FORH01000001">
    <property type="protein sequence ID" value="SFI65652.1"/>
    <property type="molecule type" value="Genomic_DNA"/>
</dbReference>
<keyword evidence="2" id="KW-0472">Membrane</keyword>
<keyword evidence="4" id="KW-1185">Reference proteome</keyword>
<reference evidence="4" key="1">
    <citation type="submission" date="2016-10" db="EMBL/GenBank/DDBJ databases">
        <authorList>
            <person name="Varghese N."/>
            <person name="Submissions S."/>
        </authorList>
    </citation>
    <scope>NUCLEOTIDE SEQUENCE [LARGE SCALE GENOMIC DNA]</scope>
    <source>
        <strain evidence="4">DSM 26471</strain>
    </source>
</reference>
<organism evidence="3 4">
    <name type="scientific">Celeribacter neptunius</name>
    <dbReference type="NCBI Taxonomy" id="588602"/>
    <lineage>
        <taxon>Bacteria</taxon>
        <taxon>Pseudomonadati</taxon>
        <taxon>Pseudomonadota</taxon>
        <taxon>Alphaproteobacteria</taxon>
        <taxon>Rhodobacterales</taxon>
        <taxon>Roseobacteraceae</taxon>
        <taxon>Celeribacter</taxon>
    </lineage>
</organism>
<name>A0A1I3JZJ9_9RHOB</name>
<feature type="compositionally biased region" description="Gly residues" evidence="1">
    <location>
        <begin position="100"/>
        <end position="111"/>
    </location>
</feature>
<evidence type="ECO:0000256" key="1">
    <source>
        <dbReference type="SAM" id="MobiDB-lite"/>
    </source>
</evidence>
<evidence type="ECO:0000313" key="3">
    <source>
        <dbReference type="EMBL" id="SFI65652.1"/>
    </source>
</evidence>
<keyword evidence="2" id="KW-1133">Transmembrane helix</keyword>
<dbReference type="Proteomes" id="UP000199630">
    <property type="component" value="Unassembled WGS sequence"/>
</dbReference>
<gene>
    <name evidence="3" type="ORF">SAMN04487991_0523</name>
</gene>
<feature type="transmembrane region" description="Helical" evidence="2">
    <location>
        <begin position="22"/>
        <end position="45"/>
    </location>
</feature>
<evidence type="ECO:0000313" key="4">
    <source>
        <dbReference type="Proteomes" id="UP000199630"/>
    </source>
</evidence>
<evidence type="ECO:0000256" key="2">
    <source>
        <dbReference type="SAM" id="Phobius"/>
    </source>
</evidence>
<feature type="region of interest" description="Disordered" evidence="1">
    <location>
        <begin position="67"/>
        <end position="111"/>
    </location>
</feature>
<keyword evidence="2" id="KW-0812">Transmembrane</keyword>
<dbReference type="RefSeq" id="WP_090056813.1">
    <property type="nucleotide sequence ID" value="NZ_FORH01000001.1"/>
</dbReference>